<proteinExistence type="predicted"/>
<dbReference type="InterPro" id="IPR029044">
    <property type="entry name" value="Nucleotide-diphossugar_trans"/>
</dbReference>
<name>G5IZR8_CROWT</name>
<dbReference type="GeneID" id="88764648"/>
<organism evidence="1 2">
    <name type="scientific">Crocosphaera watsonii WH 0003</name>
    <dbReference type="NCBI Taxonomy" id="423471"/>
    <lineage>
        <taxon>Bacteria</taxon>
        <taxon>Bacillati</taxon>
        <taxon>Cyanobacteriota</taxon>
        <taxon>Cyanophyceae</taxon>
        <taxon>Oscillatoriophycideae</taxon>
        <taxon>Chroococcales</taxon>
        <taxon>Aphanothecaceae</taxon>
        <taxon>Crocosphaera</taxon>
    </lineage>
</organism>
<dbReference type="Gene3D" id="3.90.550.10">
    <property type="entry name" value="Spore Coat Polysaccharide Biosynthesis Protein SpsA, Chain A"/>
    <property type="match status" value="1"/>
</dbReference>
<sequence>MLTFVTFHVDSSKETAKKIYNQDNKDFRNDYNYILLINLLFRSVSIFHPNCRKVVLTDMNTRLAGLEDDIEVYRTSLDPESIMFSRLVAQFNYVKTQQIDSDIILIDSDMLVNANLEHLFEEDFSVALTYRYLEAVKDMPINGGIIFLSRDRKQEAIKFLEKVYQIYQEKYLKDYQSWWGDQYALIDAIGFDNFHSRQSDVMLVDEQKIKLLDCEIYNFSPGRNPNSIVREHKDKVILHFKGSRKKIMPLYWQAHLSNKENFNLSRLLITLKTTLSLIISWLWAKWTGENYPSINQFFITYKRDFKNWIKRAIQVY</sequence>
<protein>
    <recommendedName>
        <fullName evidence="3">Nucleotide-diphospho-sugar transferase domain-containing protein</fullName>
    </recommendedName>
</protein>
<evidence type="ECO:0008006" key="3">
    <source>
        <dbReference type="Google" id="ProtNLM"/>
    </source>
</evidence>
<dbReference type="EMBL" id="AESD01000125">
    <property type="protein sequence ID" value="EHJ14567.1"/>
    <property type="molecule type" value="Genomic_DNA"/>
</dbReference>
<dbReference type="PATRIC" id="fig|423471.3.peg.691"/>
<dbReference type="SUPFAM" id="SSF53448">
    <property type="entry name" value="Nucleotide-diphospho-sugar transferases"/>
    <property type="match status" value="1"/>
</dbReference>
<reference evidence="1 2" key="1">
    <citation type="journal article" date="2011" name="Front. Microbiol.">
        <title>Two Strains of Crocosphaera watsonii with Highly Conserved Genomes are Distinguished by Strain-Specific Features.</title>
        <authorList>
            <person name="Bench S.R."/>
            <person name="Ilikchyan I.N."/>
            <person name="Tripp H.J."/>
            <person name="Zehr J.P."/>
        </authorList>
    </citation>
    <scope>NUCLEOTIDE SEQUENCE [LARGE SCALE GENOMIC DNA]</scope>
    <source>
        <strain evidence="1 2">WH 0003</strain>
    </source>
</reference>
<gene>
    <name evidence="1" type="ORF">CWATWH0003_0757</name>
</gene>
<dbReference type="AlphaFoldDB" id="G5IZR8"/>
<evidence type="ECO:0000313" key="2">
    <source>
        <dbReference type="Proteomes" id="UP000003477"/>
    </source>
</evidence>
<dbReference type="Proteomes" id="UP000003477">
    <property type="component" value="Unassembled WGS sequence"/>
</dbReference>
<dbReference type="PANTHER" id="PTHR35723">
    <property type="entry name" value="POLYPHOSPHATIDYLINOSITOL PHOSPHATASE"/>
    <property type="match status" value="1"/>
</dbReference>
<comment type="caution">
    <text evidence="1">The sequence shown here is derived from an EMBL/GenBank/DDBJ whole genome shotgun (WGS) entry which is preliminary data.</text>
</comment>
<accession>G5IZR8</accession>
<evidence type="ECO:0000313" key="1">
    <source>
        <dbReference type="EMBL" id="EHJ14567.1"/>
    </source>
</evidence>
<dbReference type="RefSeq" id="WP_007309333.1">
    <property type="nucleotide sequence ID" value="NZ_AESD01000125.1"/>
</dbReference>